<feature type="domain" description="Type II secretion system protein GspF" evidence="7">
    <location>
        <begin position="401"/>
        <end position="527"/>
    </location>
</feature>
<feature type="transmembrane region" description="Helical" evidence="6">
    <location>
        <begin position="580"/>
        <end position="598"/>
    </location>
</feature>
<dbReference type="EMBL" id="DTBQ01000122">
    <property type="protein sequence ID" value="HGM46982.1"/>
    <property type="molecule type" value="Genomic_DNA"/>
</dbReference>
<feature type="transmembrane region" description="Helical" evidence="6">
    <location>
        <begin position="508"/>
        <end position="530"/>
    </location>
</feature>
<feature type="transmembrane region" description="Helical" evidence="6">
    <location>
        <begin position="233"/>
        <end position="253"/>
    </location>
</feature>
<dbReference type="PANTHER" id="PTHR35402">
    <property type="entry name" value="INTEGRAL MEMBRANE PROTEIN-RELATED"/>
    <property type="match status" value="1"/>
</dbReference>
<reference evidence="8" key="1">
    <citation type="journal article" date="2020" name="mSystems">
        <title>Genome- and Community-Level Interaction Insights into Carbon Utilization and Element Cycling Functions of Hydrothermarchaeota in Hydrothermal Sediment.</title>
        <authorList>
            <person name="Zhou Z."/>
            <person name="Liu Y."/>
            <person name="Xu W."/>
            <person name="Pan J."/>
            <person name="Luo Z.H."/>
            <person name="Li M."/>
        </authorList>
    </citation>
    <scope>NUCLEOTIDE SEQUENCE</scope>
    <source>
        <strain evidence="8">SpSt-649</strain>
    </source>
</reference>
<keyword evidence="5 6" id="KW-0472">Membrane</keyword>
<comment type="caution">
    <text evidence="8">The sequence shown here is derived from an EMBL/GenBank/DDBJ whole genome shotgun (WGS) entry which is preliminary data.</text>
</comment>
<keyword evidence="2" id="KW-1003">Cell membrane</keyword>
<feature type="transmembrane region" description="Helical" evidence="6">
    <location>
        <begin position="273"/>
        <end position="295"/>
    </location>
</feature>
<keyword evidence="3 6" id="KW-0812">Transmembrane</keyword>
<keyword evidence="4 6" id="KW-1133">Transmembrane helix</keyword>
<dbReference type="PANTHER" id="PTHR35402:SF1">
    <property type="entry name" value="TYPE II SECRETION SYSTEM PROTEIN GSPF DOMAIN-CONTAINING PROTEIN"/>
    <property type="match status" value="1"/>
</dbReference>
<name>A0A7C4D2X9_THEPE</name>
<organism evidence="8">
    <name type="scientific">Thermofilum pendens</name>
    <dbReference type="NCBI Taxonomy" id="2269"/>
    <lineage>
        <taxon>Archaea</taxon>
        <taxon>Thermoproteota</taxon>
        <taxon>Thermoprotei</taxon>
        <taxon>Thermofilales</taxon>
        <taxon>Thermofilaceae</taxon>
        <taxon>Thermofilum</taxon>
    </lineage>
</organism>
<evidence type="ECO:0000256" key="4">
    <source>
        <dbReference type="ARBA" id="ARBA00022989"/>
    </source>
</evidence>
<evidence type="ECO:0000259" key="7">
    <source>
        <dbReference type="Pfam" id="PF00482"/>
    </source>
</evidence>
<dbReference type="InterPro" id="IPR056569">
    <property type="entry name" value="ArlJ-like"/>
</dbReference>
<evidence type="ECO:0000256" key="5">
    <source>
        <dbReference type="ARBA" id="ARBA00023136"/>
    </source>
</evidence>
<evidence type="ECO:0000256" key="3">
    <source>
        <dbReference type="ARBA" id="ARBA00022692"/>
    </source>
</evidence>
<dbReference type="GO" id="GO:0005886">
    <property type="term" value="C:plasma membrane"/>
    <property type="evidence" value="ECO:0007669"/>
    <property type="project" value="UniProtKB-SubCell"/>
</dbReference>
<evidence type="ECO:0000256" key="1">
    <source>
        <dbReference type="ARBA" id="ARBA00004651"/>
    </source>
</evidence>
<feature type="transmembrane region" description="Helical" evidence="6">
    <location>
        <begin position="550"/>
        <end position="568"/>
    </location>
</feature>
<feature type="transmembrane region" description="Helical" evidence="6">
    <location>
        <begin position="45"/>
        <end position="71"/>
    </location>
</feature>
<dbReference type="InterPro" id="IPR018076">
    <property type="entry name" value="T2SS_GspF_dom"/>
</dbReference>
<protein>
    <recommendedName>
        <fullName evidence="7">Type II secretion system protein GspF domain-containing protein</fullName>
    </recommendedName>
</protein>
<feature type="transmembrane region" description="Helical" evidence="6">
    <location>
        <begin position="367"/>
        <end position="386"/>
    </location>
</feature>
<dbReference type="InterPro" id="IPR042094">
    <property type="entry name" value="T2SS_GspF_sf"/>
</dbReference>
<gene>
    <name evidence="8" type="ORF">ENU21_04450</name>
</gene>
<evidence type="ECO:0000256" key="6">
    <source>
        <dbReference type="SAM" id="Phobius"/>
    </source>
</evidence>
<comment type="subcellular location">
    <subcellularLocation>
        <location evidence="1">Cell membrane</location>
        <topology evidence="1">Multi-pass membrane protein</topology>
    </subcellularLocation>
</comment>
<evidence type="ECO:0000313" key="8">
    <source>
        <dbReference type="EMBL" id="HGM46982.1"/>
    </source>
</evidence>
<dbReference type="AlphaFoldDB" id="A0A7C4D2X9"/>
<dbReference type="Pfam" id="PF00482">
    <property type="entry name" value="T2SSF"/>
    <property type="match status" value="2"/>
</dbReference>
<feature type="domain" description="Type II secretion system protein GspF" evidence="7">
    <location>
        <begin position="127"/>
        <end position="252"/>
    </location>
</feature>
<sequence>MAKMASLDAIAYSVFGWAGEALVKTFPWLKDDIASADMRVYPAAYASRCIFLALVAAGVGVVFDVPISLALSRLGFGLIQLSLVSVSIPLLLFLAVFGLGIIYPKLKVSNRTSRFDLEVPYLSVYITVMATGGISPYTSFERLAKAPKTLFQEVRKEALRFFMRVRAMGQDPLTAIEESAKGVPHEGYKQLMLGYAATLRSGGDVVHYLQRQTEVMLRERVSQIRIIGERIGALLEAYMAVVLLTSMTIYVLYVVNMALAQAGFGLEQGSMQFVLVSYIVMPLMSGLFIYLADVMQPKYPIYDQAPYIVYFSVGLPLTVFLFICCVLPFVAPPPLSTILKTTFRPFVTSIEMFSRALGLGRGYESGVGMVVALSLGLIPGMVVDIISTMKFGGIQYGLTRFLRDLVEVRKTGLSPEKCIINLRQRDYGRFTPYLRDIAKQVGWGVPLSKIFERFSKGMKNWFALISMFLLVESIEVGGGTPQTLEALASYAETLEHVEKEKRASLRPLMLMPYVGALITTTVVLILVSFMGSMMRFAGAAISVEQLVSTFLPPVMINSYLMGLAAGKISSERVSAGFKHALLLTLANLVAMILAPQITTGLMPAL</sequence>
<proteinExistence type="predicted"/>
<feature type="transmembrane region" description="Helical" evidence="6">
    <location>
        <begin position="307"/>
        <end position="331"/>
    </location>
</feature>
<accession>A0A7C4D2X9</accession>
<dbReference type="Gene3D" id="1.20.81.30">
    <property type="entry name" value="Type II secretion system (T2SS), domain F"/>
    <property type="match status" value="1"/>
</dbReference>
<feature type="transmembrane region" description="Helical" evidence="6">
    <location>
        <begin position="78"/>
        <end position="102"/>
    </location>
</feature>
<evidence type="ECO:0000256" key="2">
    <source>
        <dbReference type="ARBA" id="ARBA00022475"/>
    </source>
</evidence>